<reference evidence="20 21" key="1">
    <citation type="submission" date="2017-10" db="EMBL/GenBank/DDBJ databases">
        <title>Novel microbial diversity and functional potential in the marine mammal oral microbiome.</title>
        <authorList>
            <person name="Dudek N.K."/>
            <person name="Sun C.L."/>
            <person name="Burstein D."/>
            <person name="Kantor R.S."/>
            <person name="Aliaga Goltsman D.S."/>
            <person name="Bik E.M."/>
            <person name="Thomas B.C."/>
            <person name="Banfield J.F."/>
            <person name="Relman D.A."/>
        </authorList>
    </citation>
    <scope>NUCLEOTIDE SEQUENCE [LARGE SCALE GENOMIC DNA]</scope>
    <source>
        <strain evidence="20">DOLJORAL78_47_21</strain>
    </source>
</reference>
<evidence type="ECO:0000256" key="16">
    <source>
        <dbReference type="ARBA" id="ARBA00032853"/>
    </source>
</evidence>
<evidence type="ECO:0000256" key="13">
    <source>
        <dbReference type="ARBA" id="ARBA00023136"/>
    </source>
</evidence>
<dbReference type="GO" id="GO:0005886">
    <property type="term" value="C:plasma membrane"/>
    <property type="evidence" value="ECO:0007669"/>
    <property type="project" value="UniProtKB-SubCell"/>
</dbReference>
<comment type="caution">
    <text evidence="20">The sequence shown here is derived from an EMBL/GenBank/DDBJ whole genome shotgun (WGS) entry which is preliminary data.</text>
</comment>
<dbReference type="Proteomes" id="UP000243469">
    <property type="component" value="Unassembled WGS sequence"/>
</dbReference>
<sequence>MKSPPEPLHLFFNALTFFTRVRAPQWVIFSPEFQAKCTQYLPWVGLLVGCFAALTYWLVQLILPDSLAILIAMVATLLLTGAIHEDGLADCCDGFGGGWEKQQILSIMKDSSVGSYGVIALVLACLIKFVALLETGDVIITLICGHCLSRFFPLILIQKERYVGRSEESKSAFVLSPFSSTELILAAAPALLCFLFLPATFLTVIIPCLALTFWLGQYFNRWIGGYTGDCLGCCQQLNEMMLYLWFCMLFSA</sequence>
<comment type="function">
    <text evidence="14 19">Joins adenosylcobinamide-GDP and alpha-ribazole to generate adenosylcobalamin (Ado-cobalamin). Also synthesizes adenosylcobalamin 5'-phosphate from adenosylcobinamide-GDP and alpha-ribazole 5'-phosphate.</text>
</comment>
<evidence type="ECO:0000256" key="11">
    <source>
        <dbReference type="ARBA" id="ARBA00022842"/>
    </source>
</evidence>
<feature type="transmembrane region" description="Helical" evidence="19">
    <location>
        <begin position="138"/>
        <end position="157"/>
    </location>
</feature>
<dbReference type="GO" id="GO:0008818">
    <property type="term" value="F:cobalamin 5'-phosphate synthase activity"/>
    <property type="evidence" value="ECO:0007669"/>
    <property type="project" value="UniProtKB-UniRule"/>
</dbReference>
<comment type="similarity">
    <text evidence="4 19">Belongs to the CobS family.</text>
</comment>
<keyword evidence="13 19" id="KW-0472">Membrane</keyword>
<dbReference type="PANTHER" id="PTHR34148:SF1">
    <property type="entry name" value="ADENOSYLCOBINAMIDE-GDP RIBAZOLETRANSFERASE"/>
    <property type="match status" value="1"/>
</dbReference>
<evidence type="ECO:0000256" key="18">
    <source>
        <dbReference type="ARBA" id="ARBA00049504"/>
    </source>
</evidence>
<dbReference type="Pfam" id="PF02654">
    <property type="entry name" value="CobS"/>
    <property type="match status" value="1"/>
</dbReference>
<gene>
    <name evidence="19 20" type="primary">cobS</name>
    <name evidence="20" type="ORF">CSA60_03465</name>
</gene>
<dbReference type="PANTHER" id="PTHR34148">
    <property type="entry name" value="ADENOSYLCOBINAMIDE-GDP RIBAZOLETRANSFERASE"/>
    <property type="match status" value="1"/>
</dbReference>
<keyword evidence="11 19" id="KW-0460">Magnesium</keyword>
<keyword evidence="7 19" id="KW-1003">Cell membrane</keyword>
<comment type="cofactor">
    <cofactor evidence="1 19">
        <name>Mg(2+)</name>
        <dbReference type="ChEBI" id="CHEBI:18420"/>
    </cofactor>
</comment>
<evidence type="ECO:0000256" key="10">
    <source>
        <dbReference type="ARBA" id="ARBA00022692"/>
    </source>
</evidence>
<evidence type="ECO:0000256" key="12">
    <source>
        <dbReference type="ARBA" id="ARBA00022989"/>
    </source>
</evidence>
<feature type="transmembrane region" description="Helical" evidence="19">
    <location>
        <begin position="66"/>
        <end position="84"/>
    </location>
</feature>
<evidence type="ECO:0000256" key="7">
    <source>
        <dbReference type="ARBA" id="ARBA00022475"/>
    </source>
</evidence>
<dbReference type="GO" id="GO:0009236">
    <property type="term" value="P:cobalamin biosynthetic process"/>
    <property type="evidence" value="ECO:0007669"/>
    <property type="project" value="UniProtKB-UniRule"/>
</dbReference>
<dbReference type="GO" id="GO:0051073">
    <property type="term" value="F:adenosylcobinamide-GDP ribazoletransferase activity"/>
    <property type="evidence" value="ECO:0007669"/>
    <property type="project" value="UniProtKB-UniRule"/>
</dbReference>
<evidence type="ECO:0000256" key="15">
    <source>
        <dbReference type="ARBA" id="ARBA00032605"/>
    </source>
</evidence>
<keyword evidence="12 19" id="KW-1133">Transmembrane helix</keyword>
<evidence type="ECO:0000256" key="19">
    <source>
        <dbReference type="HAMAP-Rule" id="MF_00719"/>
    </source>
</evidence>
<comment type="catalytic activity">
    <reaction evidence="17 19">
        <text>alpha-ribazole + adenosylcob(III)inamide-GDP = adenosylcob(III)alamin + GMP + H(+)</text>
        <dbReference type="Rhea" id="RHEA:16049"/>
        <dbReference type="ChEBI" id="CHEBI:10329"/>
        <dbReference type="ChEBI" id="CHEBI:15378"/>
        <dbReference type="ChEBI" id="CHEBI:18408"/>
        <dbReference type="ChEBI" id="CHEBI:58115"/>
        <dbReference type="ChEBI" id="CHEBI:60487"/>
        <dbReference type="EC" id="2.7.8.26"/>
    </reaction>
</comment>
<comment type="pathway">
    <text evidence="3 19">Cofactor biosynthesis; adenosylcobalamin biosynthesis; adenosylcobalamin from cob(II)yrinate a,c-diamide: step 7/7.</text>
</comment>
<accession>A0A2G6JLI9</accession>
<comment type="catalytic activity">
    <reaction evidence="18 19">
        <text>alpha-ribazole 5'-phosphate + adenosylcob(III)inamide-GDP = adenosylcob(III)alamin 5'-phosphate + GMP + H(+)</text>
        <dbReference type="Rhea" id="RHEA:23560"/>
        <dbReference type="ChEBI" id="CHEBI:15378"/>
        <dbReference type="ChEBI" id="CHEBI:57918"/>
        <dbReference type="ChEBI" id="CHEBI:58115"/>
        <dbReference type="ChEBI" id="CHEBI:60487"/>
        <dbReference type="ChEBI" id="CHEBI:60493"/>
        <dbReference type="EC" id="2.7.8.26"/>
    </reaction>
</comment>
<evidence type="ECO:0000256" key="8">
    <source>
        <dbReference type="ARBA" id="ARBA00022573"/>
    </source>
</evidence>
<feature type="transmembrane region" description="Helical" evidence="19">
    <location>
        <begin position="183"/>
        <end position="216"/>
    </location>
</feature>
<evidence type="ECO:0000256" key="17">
    <source>
        <dbReference type="ARBA" id="ARBA00048623"/>
    </source>
</evidence>
<dbReference type="UniPathway" id="UPA00148">
    <property type="reaction ID" value="UER00238"/>
</dbReference>
<keyword evidence="9 19" id="KW-0808">Transferase</keyword>
<dbReference type="InterPro" id="IPR003805">
    <property type="entry name" value="CobS"/>
</dbReference>
<evidence type="ECO:0000256" key="3">
    <source>
        <dbReference type="ARBA" id="ARBA00004663"/>
    </source>
</evidence>
<dbReference type="AlphaFoldDB" id="A0A2G6JLI9"/>
<evidence type="ECO:0000256" key="14">
    <source>
        <dbReference type="ARBA" id="ARBA00025228"/>
    </source>
</evidence>
<evidence type="ECO:0000256" key="9">
    <source>
        <dbReference type="ARBA" id="ARBA00022679"/>
    </source>
</evidence>
<evidence type="ECO:0000313" key="21">
    <source>
        <dbReference type="Proteomes" id="UP000243469"/>
    </source>
</evidence>
<name>A0A2G6JLI9_NEPCE</name>
<evidence type="ECO:0000256" key="1">
    <source>
        <dbReference type="ARBA" id="ARBA00001946"/>
    </source>
</evidence>
<proteinExistence type="inferred from homology"/>
<keyword evidence="10 19" id="KW-0812">Transmembrane</keyword>
<dbReference type="EMBL" id="PDSH01000017">
    <property type="protein sequence ID" value="PIE24275.1"/>
    <property type="molecule type" value="Genomic_DNA"/>
</dbReference>
<evidence type="ECO:0000256" key="6">
    <source>
        <dbReference type="ARBA" id="ARBA00015850"/>
    </source>
</evidence>
<protein>
    <recommendedName>
        <fullName evidence="6 19">Adenosylcobinamide-GDP ribazoletransferase</fullName>
        <ecNumber evidence="5 19">2.7.8.26</ecNumber>
    </recommendedName>
    <alternativeName>
        <fullName evidence="16 19">Cobalamin synthase</fullName>
    </alternativeName>
    <alternativeName>
        <fullName evidence="15 19">Cobalamin-5'-phosphate synthase</fullName>
    </alternativeName>
</protein>
<feature type="transmembrane region" description="Helical" evidence="19">
    <location>
        <begin position="113"/>
        <end position="131"/>
    </location>
</feature>
<comment type="subcellular location">
    <subcellularLocation>
        <location evidence="2 19">Cell membrane</location>
        <topology evidence="2 19">Multi-pass membrane protein</topology>
    </subcellularLocation>
</comment>
<evidence type="ECO:0000256" key="2">
    <source>
        <dbReference type="ARBA" id="ARBA00004651"/>
    </source>
</evidence>
<dbReference type="EC" id="2.7.8.26" evidence="5 19"/>
<organism evidence="20 21">
    <name type="scientific">Neptuniibacter caesariensis</name>
    <dbReference type="NCBI Taxonomy" id="207954"/>
    <lineage>
        <taxon>Bacteria</taxon>
        <taxon>Pseudomonadati</taxon>
        <taxon>Pseudomonadota</taxon>
        <taxon>Gammaproteobacteria</taxon>
        <taxon>Oceanospirillales</taxon>
        <taxon>Oceanospirillaceae</taxon>
        <taxon>Neptuniibacter</taxon>
    </lineage>
</organism>
<keyword evidence="8 19" id="KW-0169">Cobalamin biosynthesis</keyword>
<evidence type="ECO:0000313" key="20">
    <source>
        <dbReference type="EMBL" id="PIE24275.1"/>
    </source>
</evidence>
<feature type="transmembrane region" description="Helical" evidence="19">
    <location>
        <begin position="40"/>
        <end position="59"/>
    </location>
</feature>
<evidence type="ECO:0000256" key="4">
    <source>
        <dbReference type="ARBA" id="ARBA00010561"/>
    </source>
</evidence>
<dbReference type="HAMAP" id="MF_00719">
    <property type="entry name" value="CobS"/>
    <property type="match status" value="1"/>
</dbReference>
<evidence type="ECO:0000256" key="5">
    <source>
        <dbReference type="ARBA" id="ARBA00013200"/>
    </source>
</evidence>
<dbReference type="NCBIfam" id="TIGR00317">
    <property type="entry name" value="cobS"/>
    <property type="match status" value="1"/>
</dbReference>